<dbReference type="AlphaFoldDB" id="A0A3N0XMP7"/>
<protein>
    <submittedName>
        <fullName evidence="2">Uncharacterized protein</fullName>
    </submittedName>
</protein>
<organism evidence="2 3">
    <name type="scientific">Anabarilius grahami</name>
    <name type="common">Kanglang fish</name>
    <name type="synonym">Barilius grahami</name>
    <dbReference type="NCBI Taxonomy" id="495550"/>
    <lineage>
        <taxon>Eukaryota</taxon>
        <taxon>Metazoa</taxon>
        <taxon>Chordata</taxon>
        <taxon>Craniata</taxon>
        <taxon>Vertebrata</taxon>
        <taxon>Euteleostomi</taxon>
        <taxon>Actinopterygii</taxon>
        <taxon>Neopterygii</taxon>
        <taxon>Teleostei</taxon>
        <taxon>Ostariophysi</taxon>
        <taxon>Cypriniformes</taxon>
        <taxon>Xenocyprididae</taxon>
        <taxon>Xenocypridinae</taxon>
        <taxon>Xenocypridinae incertae sedis</taxon>
        <taxon>Anabarilius</taxon>
    </lineage>
</organism>
<sequence>MPPRTGLLLLAVLIASAYELDQNESYSPRRARFSHNSPYVSARLSEYHVHPLTCIRGLIIAHDELLLMH</sequence>
<keyword evidence="3" id="KW-1185">Reference proteome</keyword>
<keyword evidence="1" id="KW-0732">Signal</keyword>
<comment type="caution">
    <text evidence="2">The sequence shown here is derived from an EMBL/GenBank/DDBJ whole genome shotgun (WGS) entry which is preliminary data.</text>
</comment>
<evidence type="ECO:0000313" key="2">
    <source>
        <dbReference type="EMBL" id="ROI74432.1"/>
    </source>
</evidence>
<name>A0A3N0XMP7_ANAGA</name>
<dbReference type="Proteomes" id="UP000281406">
    <property type="component" value="Unassembled WGS sequence"/>
</dbReference>
<reference evidence="2 3" key="1">
    <citation type="submission" date="2018-10" db="EMBL/GenBank/DDBJ databases">
        <title>Genome assembly for a Yunnan-Guizhou Plateau 3E fish, Anabarilius grahami (Regan), and its evolutionary and genetic applications.</title>
        <authorList>
            <person name="Jiang W."/>
        </authorList>
    </citation>
    <scope>NUCLEOTIDE SEQUENCE [LARGE SCALE GENOMIC DNA]</scope>
    <source>
        <strain evidence="2">AG-KIZ</strain>
        <tissue evidence="2">Muscle</tissue>
    </source>
</reference>
<accession>A0A3N0XMP7</accession>
<gene>
    <name evidence="2" type="ORF">DPX16_21981</name>
</gene>
<proteinExistence type="predicted"/>
<evidence type="ECO:0000256" key="1">
    <source>
        <dbReference type="SAM" id="SignalP"/>
    </source>
</evidence>
<dbReference type="EMBL" id="RJVU01069130">
    <property type="protein sequence ID" value="ROI74432.1"/>
    <property type="molecule type" value="Genomic_DNA"/>
</dbReference>
<feature type="chain" id="PRO_5017975723" evidence="1">
    <location>
        <begin position="18"/>
        <end position="69"/>
    </location>
</feature>
<feature type="signal peptide" evidence="1">
    <location>
        <begin position="1"/>
        <end position="17"/>
    </location>
</feature>
<evidence type="ECO:0000313" key="3">
    <source>
        <dbReference type="Proteomes" id="UP000281406"/>
    </source>
</evidence>